<dbReference type="AlphaFoldDB" id="A0ABD3BUF6"/>
<dbReference type="PANTHER" id="PTHR13326:SF21">
    <property type="entry name" value="PSEUDOURIDYLATE SYNTHASE PUS7L"/>
    <property type="match status" value="1"/>
</dbReference>
<organism evidence="6 7">
    <name type="scientific">Castilleja foliolosa</name>
    <dbReference type="NCBI Taxonomy" id="1961234"/>
    <lineage>
        <taxon>Eukaryota</taxon>
        <taxon>Viridiplantae</taxon>
        <taxon>Streptophyta</taxon>
        <taxon>Embryophyta</taxon>
        <taxon>Tracheophyta</taxon>
        <taxon>Spermatophyta</taxon>
        <taxon>Magnoliopsida</taxon>
        <taxon>eudicotyledons</taxon>
        <taxon>Gunneridae</taxon>
        <taxon>Pentapetalae</taxon>
        <taxon>asterids</taxon>
        <taxon>lamiids</taxon>
        <taxon>Lamiales</taxon>
        <taxon>Orobanchaceae</taxon>
        <taxon>Pedicularideae</taxon>
        <taxon>Castillejinae</taxon>
        <taxon>Castilleja</taxon>
    </lineage>
</organism>
<dbReference type="PROSITE" id="PS50984">
    <property type="entry name" value="TRUD"/>
    <property type="match status" value="1"/>
</dbReference>
<evidence type="ECO:0000256" key="2">
    <source>
        <dbReference type="ARBA" id="ARBA00022694"/>
    </source>
</evidence>
<gene>
    <name evidence="6" type="ORF">CASFOL_035751</name>
</gene>
<evidence type="ECO:0000256" key="3">
    <source>
        <dbReference type="ARBA" id="ARBA00023235"/>
    </source>
</evidence>
<dbReference type="InterPro" id="IPR042214">
    <property type="entry name" value="TruD_catalytic"/>
</dbReference>
<sequence>MASAQESDVGILCYISHLPGFSGILKQRKFHLPEVLHFPSDFLCESIYLHVTRDEYKFSCYPLFSRYSDFIVNEVDLDGNVVRLTSFKAPLEIVEEKKKEKITDILDKDYSSELDSFRSLAGDSDAEKLKSYVDQIGSAVNNNDESIILSPSSDKSHRTAIHNFFKERLTFLVTDTVDGPDFSSKCIRVRLNSGNNNNPRGRKDRKRKDRGDIQYDARGTDSWPTNVGKFLRFHLYKENKDTQEALGLLAKMLGVQPKSFGFAGTKDKRAVTTQRVTVFKQRASKLAALNERLIGIKVGNFCYVDEGLALGKLQGNRFTITLRSIGAEAEDIVRASATALEKNGFINYFGLQRFGSSSIGTHLIGSALLRGEWKAAVSMILDPREGDVTRKIREYYKESGDIEGTLRQLPRYMVAERSILYCLQKYPGNYLQALSSIPRTLRMMFVHSYQSYLWNHAASMRIQKYGFDKVVLGDLVRCKEQETQKEMTSSHSTCEDAIDNNDTLVDCHLDEISITDLSEAKNMLVKVITDEDIVAEKYTIDDIVLPLPGSRITYPLNDIGNIYHDLAKKDGISLTDSAHNSKEFSLTNMTGAYRPVFQKPKDFQWELINYEDTNIPLAETDWDIISKSGTSSTPIRPSEEREQSKIEREEDKTQTDEPIAAASKTQMALKMSFTLPSSCYATMAIRELLKTSTSVAFHKALN</sequence>
<feature type="region of interest" description="Disordered" evidence="4">
    <location>
        <begin position="626"/>
        <end position="657"/>
    </location>
</feature>
<feature type="region of interest" description="Disordered" evidence="4">
    <location>
        <begin position="191"/>
        <end position="217"/>
    </location>
</feature>
<comment type="caution">
    <text evidence="6">The sequence shown here is derived from an EMBL/GenBank/DDBJ whole genome shotgun (WGS) entry which is preliminary data.</text>
</comment>
<dbReference type="PANTHER" id="PTHR13326">
    <property type="entry name" value="TRNA PSEUDOURIDINE SYNTHASE D"/>
    <property type="match status" value="1"/>
</dbReference>
<evidence type="ECO:0000313" key="6">
    <source>
        <dbReference type="EMBL" id="KAL3620839.1"/>
    </source>
</evidence>
<dbReference type="CDD" id="cd02576">
    <property type="entry name" value="PseudoU_synth_ScPUS7"/>
    <property type="match status" value="1"/>
</dbReference>
<evidence type="ECO:0000313" key="7">
    <source>
        <dbReference type="Proteomes" id="UP001632038"/>
    </source>
</evidence>
<evidence type="ECO:0000259" key="5">
    <source>
        <dbReference type="PROSITE" id="PS50984"/>
    </source>
</evidence>
<comment type="similarity">
    <text evidence="1">Belongs to the pseudouridine synthase TruD family.</text>
</comment>
<accession>A0ABD3BUF6</accession>
<dbReference type="PROSITE" id="PS01268">
    <property type="entry name" value="UPF0024"/>
    <property type="match status" value="1"/>
</dbReference>
<dbReference type="Pfam" id="PF23943">
    <property type="entry name" value="PUS7L_N"/>
    <property type="match status" value="1"/>
</dbReference>
<keyword evidence="3" id="KW-0413">Isomerase</keyword>
<dbReference type="EMBL" id="JAVIJP010000066">
    <property type="protein sequence ID" value="KAL3620839.1"/>
    <property type="molecule type" value="Genomic_DNA"/>
</dbReference>
<feature type="compositionally biased region" description="Basic and acidic residues" evidence="4">
    <location>
        <begin position="637"/>
        <end position="655"/>
    </location>
</feature>
<dbReference type="Gene3D" id="3.30.2350.20">
    <property type="entry name" value="TruD, catalytic domain"/>
    <property type="match status" value="2"/>
</dbReference>
<feature type="domain" description="TRUD" evidence="5">
    <location>
        <begin position="344"/>
        <end position="599"/>
    </location>
</feature>
<dbReference type="HAMAP" id="MF_01082">
    <property type="entry name" value="TruD"/>
    <property type="match status" value="1"/>
</dbReference>
<dbReference type="SUPFAM" id="SSF55120">
    <property type="entry name" value="Pseudouridine synthase"/>
    <property type="match status" value="1"/>
</dbReference>
<dbReference type="Proteomes" id="UP001632038">
    <property type="component" value="Unassembled WGS sequence"/>
</dbReference>
<dbReference type="NCBIfam" id="TIGR00094">
    <property type="entry name" value="tRNA_TruD_broad"/>
    <property type="match status" value="1"/>
</dbReference>
<dbReference type="PIRSF" id="PIRSF037016">
    <property type="entry name" value="Pseudouridin_synth_euk_prd"/>
    <property type="match status" value="1"/>
</dbReference>
<dbReference type="InterPro" id="IPR020103">
    <property type="entry name" value="PsdUridine_synth_cat_dom_sf"/>
</dbReference>
<keyword evidence="7" id="KW-1185">Reference proteome</keyword>
<dbReference type="GO" id="GO:0009982">
    <property type="term" value="F:pseudouridine synthase activity"/>
    <property type="evidence" value="ECO:0007669"/>
    <property type="project" value="UniProtKB-ARBA"/>
</dbReference>
<dbReference type="InterPro" id="IPR011760">
    <property type="entry name" value="PsdUridine_synth_TruD_insert"/>
</dbReference>
<dbReference type="FunFam" id="3.30.2350.20:FF:000006">
    <property type="entry name" value="Multisubstrate pseudouridine synthase 7"/>
    <property type="match status" value="1"/>
</dbReference>
<protein>
    <recommendedName>
        <fullName evidence="5">TRUD domain-containing protein</fullName>
    </recommendedName>
</protein>
<evidence type="ECO:0000256" key="4">
    <source>
        <dbReference type="SAM" id="MobiDB-lite"/>
    </source>
</evidence>
<dbReference type="GO" id="GO:0008033">
    <property type="term" value="P:tRNA processing"/>
    <property type="evidence" value="ECO:0007669"/>
    <property type="project" value="UniProtKB-KW"/>
</dbReference>
<dbReference type="InterPro" id="IPR056963">
    <property type="entry name" value="PUS7L_N"/>
</dbReference>
<dbReference type="Pfam" id="PF01142">
    <property type="entry name" value="TruD"/>
    <property type="match status" value="1"/>
</dbReference>
<dbReference type="GO" id="GO:0001522">
    <property type="term" value="P:pseudouridine synthesis"/>
    <property type="evidence" value="ECO:0007669"/>
    <property type="project" value="UniProtKB-ARBA"/>
</dbReference>
<reference evidence="7" key="1">
    <citation type="journal article" date="2024" name="IScience">
        <title>Strigolactones Initiate the Formation of Haustorium-like Structures in Castilleja.</title>
        <authorList>
            <person name="Buerger M."/>
            <person name="Peterson D."/>
            <person name="Chory J."/>
        </authorList>
    </citation>
    <scope>NUCLEOTIDE SEQUENCE [LARGE SCALE GENOMIC DNA]</scope>
</reference>
<evidence type="ECO:0000256" key="1">
    <source>
        <dbReference type="ARBA" id="ARBA00007953"/>
    </source>
</evidence>
<dbReference type="InterPro" id="IPR020119">
    <property type="entry name" value="PsdUridine_synth_TruD_CS"/>
</dbReference>
<proteinExistence type="inferred from homology"/>
<keyword evidence="2" id="KW-0819">tRNA processing</keyword>
<dbReference type="InterPro" id="IPR001656">
    <property type="entry name" value="PsdUridine_synth_TruD"/>
</dbReference>
<name>A0ABD3BUF6_9LAMI</name>